<keyword evidence="3" id="KW-0067">ATP-binding</keyword>
<organism evidence="3 4">
    <name type="scientific">Streptomyces xantholiticus</name>
    <dbReference type="NCBI Taxonomy" id="68285"/>
    <lineage>
        <taxon>Bacteria</taxon>
        <taxon>Bacillati</taxon>
        <taxon>Actinomycetota</taxon>
        <taxon>Actinomycetes</taxon>
        <taxon>Kitasatosporales</taxon>
        <taxon>Streptomycetaceae</taxon>
        <taxon>Streptomyces</taxon>
    </lineage>
</organism>
<dbReference type="RefSeq" id="WP_351976036.1">
    <property type="nucleotide sequence ID" value="NZ_JBEPBX010000008.1"/>
</dbReference>
<dbReference type="GO" id="GO:0005524">
    <property type="term" value="F:ATP binding"/>
    <property type="evidence" value="ECO:0007669"/>
    <property type="project" value="UniProtKB-KW"/>
</dbReference>
<dbReference type="EMBL" id="JBEPBX010000008">
    <property type="protein sequence ID" value="MER6614138.1"/>
    <property type="molecule type" value="Genomic_DNA"/>
</dbReference>
<dbReference type="InterPro" id="IPR050267">
    <property type="entry name" value="Anti-sigma-factor_SerPK"/>
</dbReference>
<dbReference type="CDD" id="cd16936">
    <property type="entry name" value="HATPase_RsbW-like"/>
    <property type="match status" value="1"/>
</dbReference>
<keyword evidence="1" id="KW-0418">Kinase</keyword>
<gene>
    <name evidence="3" type="ORF">ABT276_12300</name>
</gene>
<accession>A0ABV1UTM4</accession>
<dbReference type="Gene3D" id="3.30.565.10">
    <property type="entry name" value="Histidine kinase-like ATPase, C-terminal domain"/>
    <property type="match status" value="1"/>
</dbReference>
<dbReference type="Proteomes" id="UP001445472">
    <property type="component" value="Unassembled WGS sequence"/>
</dbReference>
<feature type="domain" description="Histidine kinase/HSP90-like ATPase" evidence="2">
    <location>
        <begin position="42"/>
        <end position="163"/>
    </location>
</feature>
<comment type="caution">
    <text evidence="3">The sequence shown here is derived from an EMBL/GenBank/DDBJ whole genome shotgun (WGS) entry which is preliminary data.</text>
</comment>
<keyword evidence="3" id="KW-0547">Nucleotide-binding</keyword>
<evidence type="ECO:0000313" key="4">
    <source>
        <dbReference type="Proteomes" id="UP001445472"/>
    </source>
</evidence>
<dbReference type="PANTHER" id="PTHR35526">
    <property type="entry name" value="ANTI-SIGMA-F FACTOR RSBW-RELATED"/>
    <property type="match status" value="1"/>
</dbReference>
<dbReference type="PANTHER" id="PTHR35526:SF3">
    <property type="entry name" value="ANTI-SIGMA-F FACTOR RSBW"/>
    <property type="match status" value="1"/>
</dbReference>
<proteinExistence type="predicted"/>
<evidence type="ECO:0000256" key="1">
    <source>
        <dbReference type="ARBA" id="ARBA00022527"/>
    </source>
</evidence>
<keyword evidence="1" id="KW-0723">Serine/threonine-protein kinase</keyword>
<sequence>MESGKVVRGLLPAAEAGIVGRAEVAARGRFRALTLLASAQDTPHTARHMAVGTLRSWELAGLAEDVELCVSELVGNVVLHAINDPNPLMPGHRPVVTLTLRSWPKWLFVEVADEDSDPPTLPLSDGFGPDLAEDLPEALLPDHGRGLHIVRTLADGVWWTPGESGGKSVFCRFDLDDGPGGRSTGADEGRWM</sequence>
<reference evidence="3 4" key="1">
    <citation type="submission" date="2024-06" db="EMBL/GenBank/DDBJ databases">
        <title>The Natural Products Discovery Center: Release of the First 8490 Sequenced Strains for Exploring Actinobacteria Biosynthetic Diversity.</title>
        <authorList>
            <person name="Kalkreuter E."/>
            <person name="Kautsar S.A."/>
            <person name="Yang D."/>
            <person name="Bader C.D."/>
            <person name="Teijaro C.N."/>
            <person name="Fluegel L."/>
            <person name="Davis C.M."/>
            <person name="Simpson J.R."/>
            <person name="Lauterbach L."/>
            <person name="Steele A.D."/>
            <person name="Gui C."/>
            <person name="Meng S."/>
            <person name="Li G."/>
            <person name="Viehrig K."/>
            <person name="Ye F."/>
            <person name="Su P."/>
            <person name="Kiefer A.F."/>
            <person name="Nichols A."/>
            <person name="Cepeda A.J."/>
            <person name="Yan W."/>
            <person name="Fan B."/>
            <person name="Jiang Y."/>
            <person name="Adhikari A."/>
            <person name="Zheng C.-J."/>
            <person name="Schuster L."/>
            <person name="Cowan T.M."/>
            <person name="Smanski M.J."/>
            <person name="Chevrette M.G."/>
            <person name="De Carvalho L.P.S."/>
            <person name="Shen B."/>
        </authorList>
    </citation>
    <scope>NUCLEOTIDE SEQUENCE [LARGE SCALE GENOMIC DNA]</scope>
    <source>
        <strain evidence="3 4">NPDC000837</strain>
    </source>
</reference>
<evidence type="ECO:0000259" key="2">
    <source>
        <dbReference type="Pfam" id="PF13581"/>
    </source>
</evidence>
<dbReference type="InterPro" id="IPR003594">
    <property type="entry name" value="HATPase_dom"/>
</dbReference>
<evidence type="ECO:0000313" key="3">
    <source>
        <dbReference type="EMBL" id="MER6614138.1"/>
    </source>
</evidence>
<name>A0ABV1UTM4_9ACTN</name>
<dbReference type="Pfam" id="PF13581">
    <property type="entry name" value="HATPase_c_2"/>
    <property type="match status" value="1"/>
</dbReference>
<keyword evidence="1" id="KW-0808">Transferase</keyword>
<keyword evidence="4" id="KW-1185">Reference proteome</keyword>
<dbReference type="SUPFAM" id="SSF55874">
    <property type="entry name" value="ATPase domain of HSP90 chaperone/DNA topoisomerase II/histidine kinase"/>
    <property type="match status" value="1"/>
</dbReference>
<protein>
    <submittedName>
        <fullName evidence="3">ATP-binding protein</fullName>
    </submittedName>
</protein>
<dbReference type="InterPro" id="IPR036890">
    <property type="entry name" value="HATPase_C_sf"/>
</dbReference>